<evidence type="ECO:0000259" key="8">
    <source>
        <dbReference type="Pfam" id="PF16822"/>
    </source>
</evidence>
<keyword evidence="9" id="KW-0131">Cell cycle</keyword>
<dbReference type="GO" id="GO:0016740">
    <property type="term" value="F:transferase activity"/>
    <property type="evidence" value="ECO:0007669"/>
    <property type="project" value="UniProtKB-KW"/>
</dbReference>
<dbReference type="GO" id="GO:0042597">
    <property type="term" value="C:periplasmic space"/>
    <property type="evidence" value="ECO:0007669"/>
    <property type="project" value="UniProtKB-SubCell"/>
</dbReference>
<evidence type="ECO:0000256" key="6">
    <source>
        <dbReference type="ARBA" id="ARBA00022841"/>
    </source>
</evidence>
<comment type="subcellular location">
    <subcellularLocation>
        <location evidence="1">Periplasm</location>
    </subcellularLocation>
</comment>
<protein>
    <submittedName>
        <fullName evidence="9">Cell division protein FtsQ</fullName>
    </submittedName>
</protein>
<keyword evidence="7" id="KW-1133">Transmembrane helix</keyword>
<dbReference type="AlphaFoldDB" id="A0A923KPK3"/>
<evidence type="ECO:0000256" key="4">
    <source>
        <dbReference type="ARBA" id="ARBA00022729"/>
    </source>
</evidence>
<dbReference type="InterPro" id="IPR031811">
    <property type="entry name" value="ALGX/ALGJ_SGNH-like"/>
</dbReference>
<dbReference type="RefSeq" id="WP_186911738.1">
    <property type="nucleotide sequence ID" value="NZ_JACOFV010000005.1"/>
</dbReference>
<dbReference type="Pfam" id="PF16822">
    <property type="entry name" value="ALGX"/>
    <property type="match status" value="1"/>
</dbReference>
<keyword evidence="6" id="KW-0016">Alginate biosynthesis</keyword>
<keyword evidence="10" id="KW-1185">Reference proteome</keyword>
<dbReference type="EMBL" id="JACOFV010000005">
    <property type="protein sequence ID" value="MBC3861806.1"/>
    <property type="molecule type" value="Genomic_DNA"/>
</dbReference>
<keyword evidence="5" id="KW-0574">Periplasm</keyword>
<accession>A0A923KPK3</accession>
<reference evidence="9" key="1">
    <citation type="submission" date="2020-08" db="EMBL/GenBank/DDBJ databases">
        <title>Novel species isolated from subtropical streams in China.</title>
        <authorList>
            <person name="Lu H."/>
        </authorList>
    </citation>
    <scope>NUCLEOTIDE SEQUENCE</scope>
    <source>
        <strain evidence="9">KACC 12607</strain>
    </source>
</reference>
<dbReference type="GO" id="GO:0042121">
    <property type="term" value="P:alginic acid biosynthetic process"/>
    <property type="evidence" value="ECO:0007669"/>
    <property type="project" value="UniProtKB-KW"/>
</dbReference>
<feature type="transmembrane region" description="Helical" evidence="7">
    <location>
        <begin position="20"/>
        <end position="41"/>
    </location>
</feature>
<feature type="domain" description="AlgX/AlgJ SGNH hydrolase-like" evidence="8">
    <location>
        <begin position="97"/>
        <end position="358"/>
    </location>
</feature>
<dbReference type="Proteomes" id="UP000634011">
    <property type="component" value="Unassembled WGS sequence"/>
</dbReference>
<evidence type="ECO:0000313" key="10">
    <source>
        <dbReference type="Proteomes" id="UP000634011"/>
    </source>
</evidence>
<name>A0A923KPK3_9BURK</name>
<evidence type="ECO:0000256" key="2">
    <source>
        <dbReference type="ARBA" id="ARBA00005182"/>
    </source>
</evidence>
<evidence type="ECO:0000256" key="1">
    <source>
        <dbReference type="ARBA" id="ARBA00004418"/>
    </source>
</evidence>
<evidence type="ECO:0000256" key="7">
    <source>
        <dbReference type="SAM" id="Phobius"/>
    </source>
</evidence>
<evidence type="ECO:0000256" key="5">
    <source>
        <dbReference type="ARBA" id="ARBA00022764"/>
    </source>
</evidence>
<keyword evidence="4" id="KW-0732">Signal</keyword>
<comment type="caution">
    <text evidence="9">The sequence shown here is derived from an EMBL/GenBank/DDBJ whole genome shotgun (WGS) entry which is preliminary data.</text>
</comment>
<evidence type="ECO:0000256" key="3">
    <source>
        <dbReference type="ARBA" id="ARBA00022679"/>
    </source>
</evidence>
<sequence length="381" mass="42452">MSESFSFDAKIAGPWRYVPAVSFAAIMLTGLVVSVSSLMNVSQKTWQEMAPVQRIVQGESTRRFTTQLNEHFLWSKPFAKIQRAVDWNIARDTGAAVSVGCTDWFFLNDELNTFDGGAQNANARAYMVQQVAHLLKQRGVSLMVAVVPDKTRIEQEHLCGVHRPAAFAQRAEMWINSLRKNQVEVIDLREALESVKAERYYRTDSHWNETGADAAALAIARRLQDLQLADKTDLKPAPGAIKTVTEERPGDLFRVSNLEGVPLWLRPPVEKVANSTVAPVVNKSDDLFGDGGLPSIALVGTSFSLRGNFVPFMSQHLGVPVANLAKDGGDFDGAAMTYLQSKAFQQEPPKVVIWEVPERMLQKPFKESERQWLEKLKQGQL</sequence>
<proteinExistence type="predicted"/>
<dbReference type="GO" id="GO:0051301">
    <property type="term" value="P:cell division"/>
    <property type="evidence" value="ECO:0007669"/>
    <property type="project" value="UniProtKB-KW"/>
</dbReference>
<keyword evidence="9" id="KW-0132">Cell division</keyword>
<gene>
    <name evidence="9" type="ORF">H8K32_06825</name>
</gene>
<keyword evidence="7" id="KW-0472">Membrane</keyword>
<keyword evidence="7" id="KW-0812">Transmembrane</keyword>
<evidence type="ECO:0000313" key="9">
    <source>
        <dbReference type="EMBL" id="MBC3861806.1"/>
    </source>
</evidence>
<keyword evidence="3" id="KW-0808">Transferase</keyword>
<comment type="pathway">
    <text evidence="2">Glycan biosynthesis; alginate biosynthesis.</text>
</comment>
<organism evidence="9 10">
    <name type="scientific">Undibacterium jejuense</name>
    <dbReference type="NCBI Taxonomy" id="1344949"/>
    <lineage>
        <taxon>Bacteria</taxon>
        <taxon>Pseudomonadati</taxon>
        <taxon>Pseudomonadota</taxon>
        <taxon>Betaproteobacteria</taxon>
        <taxon>Burkholderiales</taxon>
        <taxon>Oxalobacteraceae</taxon>
        <taxon>Undibacterium</taxon>
    </lineage>
</organism>